<dbReference type="InterPro" id="IPR004117">
    <property type="entry name" value="7tm6_olfct_rcpt"/>
</dbReference>
<dbReference type="PANTHER" id="PTHR21137">
    <property type="entry name" value="ODORANT RECEPTOR"/>
    <property type="match status" value="1"/>
</dbReference>
<dbReference type="GO" id="GO:0005886">
    <property type="term" value="C:plasma membrane"/>
    <property type="evidence" value="ECO:0007669"/>
    <property type="project" value="UniProtKB-SubCell"/>
</dbReference>
<proteinExistence type="evidence at transcript level"/>
<reference evidence="11" key="2">
    <citation type="submission" date="2021-03" db="EMBL/GenBank/DDBJ databases">
        <authorList>
            <person name="Li z."/>
        </authorList>
    </citation>
    <scope>NUCLEOTIDE SEQUENCE</scope>
    <source>
        <strain evidence="11">ZC1996034</strain>
        <tissue evidence="11">Antennae and mouthparts</tissue>
    </source>
</reference>
<reference evidence="11" key="1">
    <citation type="journal article" date="2021" name="Zhi Wu Bao Hu">
        <title>Identification and Analysis of Chemosensory Gene of Yellow Leaf Borer.</title>
        <authorList>
            <person name="Li Z."/>
            <person name="Liu L."/>
            <person name="Yang B."/>
            <person name="Yan S."/>
            <person name="Wang G."/>
        </authorList>
    </citation>
    <scope>NUCLEOTIDE SEQUENCE</scope>
    <source>
        <strain evidence="11">ZC1996034</strain>
        <tissue evidence="11">Antennae and mouthparts</tissue>
    </source>
</reference>
<protein>
    <recommendedName>
        <fullName evidence="10">Odorant receptor</fullName>
    </recommendedName>
</protein>
<evidence type="ECO:0000256" key="4">
    <source>
        <dbReference type="ARBA" id="ARBA00022692"/>
    </source>
</evidence>
<comment type="subcellular location">
    <subcellularLocation>
        <location evidence="1 10">Cell membrane</location>
        <topology evidence="1 10">Multi-pass membrane protein</topology>
    </subcellularLocation>
</comment>
<dbReference type="Pfam" id="PF02949">
    <property type="entry name" value="7tm_6"/>
    <property type="match status" value="1"/>
</dbReference>
<evidence type="ECO:0000256" key="9">
    <source>
        <dbReference type="ARBA" id="ARBA00023224"/>
    </source>
</evidence>
<keyword evidence="9 10" id="KW-0807">Transducer</keyword>
<evidence type="ECO:0000256" key="6">
    <source>
        <dbReference type="ARBA" id="ARBA00022989"/>
    </source>
</evidence>
<evidence type="ECO:0000256" key="8">
    <source>
        <dbReference type="ARBA" id="ARBA00023170"/>
    </source>
</evidence>
<sequence length="401" mass="46218">MADLFERYVPNKTTDFFSKMSKLVYLVGFPNFWVEDLKFSKSFVKFYNWVSSFINVFLYIFVCLEIGSFFTQHDLTEKQYADRLVFGFSQPILCLYRVIMTYHQDLVTELLLKLSVELKEVYNDPEIEKKMIRKAKFCSVAFLSLCAQSLVFYGYDAMMRSLQTGVPFSTVITAWPEIQDQSDAASVMRIAGYFAWWMLMSRVFGAYLLVVSIVVCLEYQYKNLQSYFNNLNNIFENEKWSKHQRELKYVESLRVGIKLHSETLWCTRQAQATCSTVFEGQTLLNICVLVLLMLQMMNSDRSLESVFAIVTTSVATLISTGFFMWTAGDVTVEASHLPMAMYCSGWHNCEQSAVAIRKLLVIAMMQAQKPVAISGFGMVLFSYQAYLSIVKTSYSVFSVLY</sequence>
<organism evidence="11">
    <name type="scientific">Heortia vitessoides</name>
    <dbReference type="NCBI Taxonomy" id="1557813"/>
    <lineage>
        <taxon>Eukaryota</taxon>
        <taxon>Metazoa</taxon>
        <taxon>Ecdysozoa</taxon>
        <taxon>Arthropoda</taxon>
        <taxon>Hexapoda</taxon>
        <taxon>Insecta</taxon>
        <taxon>Pterygota</taxon>
        <taxon>Neoptera</taxon>
        <taxon>Endopterygota</taxon>
        <taxon>Lepidoptera</taxon>
        <taxon>Glossata</taxon>
        <taxon>Ditrysia</taxon>
        <taxon>Pyraloidea</taxon>
        <taxon>Crambidae</taxon>
        <taxon>Heortia</taxon>
    </lineage>
</organism>
<comment type="caution">
    <text evidence="10">Lacks conserved residue(s) required for the propagation of feature annotation.</text>
</comment>
<dbReference type="GO" id="GO:0004984">
    <property type="term" value="F:olfactory receptor activity"/>
    <property type="evidence" value="ECO:0007669"/>
    <property type="project" value="InterPro"/>
</dbReference>
<feature type="transmembrane region" description="Helical" evidence="10">
    <location>
        <begin position="306"/>
        <end position="325"/>
    </location>
</feature>
<keyword evidence="7 10" id="KW-0472">Membrane</keyword>
<dbReference type="EMBL" id="MW717322">
    <property type="protein sequence ID" value="UVB79128.1"/>
    <property type="molecule type" value="mRNA"/>
</dbReference>
<evidence type="ECO:0000256" key="1">
    <source>
        <dbReference type="ARBA" id="ARBA00004651"/>
    </source>
</evidence>
<accession>A0A978W731</accession>
<keyword evidence="4 10" id="KW-0812">Transmembrane</keyword>
<evidence type="ECO:0000256" key="3">
    <source>
        <dbReference type="ARBA" id="ARBA00022606"/>
    </source>
</evidence>
<dbReference type="GO" id="GO:0007165">
    <property type="term" value="P:signal transduction"/>
    <property type="evidence" value="ECO:0007669"/>
    <property type="project" value="UniProtKB-KW"/>
</dbReference>
<keyword evidence="5 10" id="KW-0552">Olfaction</keyword>
<evidence type="ECO:0000313" key="11">
    <source>
        <dbReference type="EMBL" id="UVB79128.1"/>
    </source>
</evidence>
<feature type="transmembrane region" description="Helical" evidence="10">
    <location>
        <begin position="194"/>
        <end position="217"/>
    </location>
</feature>
<feature type="transmembrane region" description="Helical" evidence="10">
    <location>
        <begin position="46"/>
        <end position="70"/>
    </location>
</feature>
<evidence type="ECO:0000256" key="5">
    <source>
        <dbReference type="ARBA" id="ARBA00022725"/>
    </source>
</evidence>
<keyword evidence="2" id="KW-1003">Cell membrane</keyword>
<feature type="transmembrane region" description="Helical" evidence="10">
    <location>
        <begin position="137"/>
        <end position="155"/>
    </location>
</feature>
<keyword evidence="8 10" id="KW-0675">Receptor</keyword>
<name>A0A978W731_9NEOP</name>
<comment type="similarity">
    <text evidence="10">Belongs to the insect chemoreceptor superfamily. Heteromeric odorant receptor channel (TC 1.A.69) family.</text>
</comment>
<keyword evidence="6 10" id="KW-1133">Transmembrane helix</keyword>
<dbReference type="PANTHER" id="PTHR21137:SF35">
    <property type="entry name" value="ODORANT RECEPTOR 19A-RELATED"/>
    <property type="match status" value="1"/>
</dbReference>
<dbReference type="GO" id="GO:0005549">
    <property type="term" value="F:odorant binding"/>
    <property type="evidence" value="ECO:0007669"/>
    <property type="project" value="InterPro"/>
</dbReference>
<evidence type="ECO:0000256" key="2">
    <source>
        <dbReference type="ARBA" id="ARBA00022475"/>
    </source>
</evidence>
<evidence type="ECO:0000256" key="10">
    <source>
        <dbReference type="RuleBase" id="RU351113"/>
    </source>
</evidence>
<dbReference type="AlphaFoldDB" id="A0A978W731"/>
<evidence type="ECO:0000256" key="7">
    <source>
        <dbReference type="ARBA" id="ARBA00023136"/>
    </source>
</evidence>
<keyword evidence="3 10" id="KW-0716">Sensory transduction</keyword>